<gene>
    <name evidence="1" type="primary">4L372D_179</name>
</gene>
<sequence>MSLLTEALFLGGILTQKYKMCHVDFDTCLFRAAKSCQKDYIIVTHKETGWKQRFDGVSKFYGLGKQKNKGWIGEQNAIREKQKKPLISADDFIIEECAELVDIEEVVLKQALDLIDFTVGRIKKASEAEDYRLYIAGTGNWRYDAANILPYKGNRKPKPIFFLEVKEALIQKYKNKIVIVDNAEVDDKIGEIGWQNYLNFRKTGKWEHVLSYIDKDLKMIISPHFNYDKCDEGVEINTPEEAAKWFCLQLLVGDKTTDNIQGLPNLSPEFQEKYELRKCRGLGKETALKILEGKNIKESFEVVVEAYKSYYGEDKKKLLTFRGEELEYNWLDYLKENGLLLWMRREPDEMYNIEDTLKRLGIEY</sequence>
<reference evidence="1 2" key="1">
    <citation type="submission" date="2019-04" db="EMBL/GenBank/DDBJ databases">
        <title>Nine Novel Phages from a Plateau Lake in Southwest China Provide Insights into Aeromonas Phage Diversity.</title>
        <authorList>
            <person name="Xiao W."/>
            <person name="Bai M."/>
            <person name="Wang Y."/>
            <person name="Cui X."/>
        </authorList>
    </citation>
    <scope>NUCLEOTIDE SEQUENCE [LARGE SCALE GENOMIC DNA]</scope>
</reference>
<dbReference type="EMBL" id="MK813939">
    <property type="protein sequence ID" value="QEG08643.1"/>
    <property type="molecule type" value="Genomic_DNA"/>
</dbReference>
<dbReference type="KEGG" id="vg:55617098"/>
<keyword evidence="1" id="KW-0540">Nuclease</keyword>
<dbReference type="GeneID" id="55617098"/>
<proteinExistence type="predicted"/>
<organism evidence="1 2">
    <name type="scientific">Aeromonas phage 4L372D</name>
    <dbReference type="NCBI Taxonomy" id="2588518"/>
    <lineage>
        <taxon>Viruses</taxon>
        <taxon>Duplodnaviria</taxon>
        <taxon>Heunggongvirae</taxon>
        <taxon>Uroviricota</taxon>
        <taxon>Caudoviricetes</taxon>
        <taxon>Plateaulakevirus</taxon>
        <taxon>Plateaulakevirus pv4L372D</taxon>
    </lineage>
</organism>
<name>A0A5B9NCR7_9CAUD</name>
<evidence type="ECO:0000313" key="2">
    <source>
        <dbReference type="Proteomes" id="UP000323739"/>
    </source>
</evidence>
<evidence type="ECO:0000313" key="1">
    <source>
        <dbReference type="EMBL" id="QEG08643.1"/>
    </source>
</evidence>
<keyword evidence="2" id="KW-1185">Reference proteome</keyword>
<dbReference type="GO" id="GO:0004527">
    <property type="term" value="F:exonuclease activity"/>
    <property type="evidence" value="ECO:0007669"/>
    <property type="project" value="UniProtKB-KW"/>
</dbReference>
<dbReference type="Proteomes" id="UP000323739">
    <property type="component" value="Segment"/>
</dbReference>
<keyword evidence="1" id="KW-0269">Exonuclease</keyword>
<keyword evidence="1" id="KW-0378">Hydrolase</keyword>
<accession>A0A5B9NCR7</accession>
<protein>
    <submittedName>
        <fullName evidence="1">5'-3' exonuclease</fullName>
    </submittedName>
</protein>
<dbReference type="RefSeq" id="YP_009846727.1">
    <property type="nucleotide sequence ID" value="NC_048771.1"/>
</dbReference>